<evidence type="ECO:0000313" key="9">
    <source>
        <dbReference type="Proteomes" id="UP000653305"/>
    </source>
</evidence>
<keyword evidence="3 5" id="KW-0862">Zinc</keyword>
<feature type="region of interest" description="Disordered" evidence="6">
    <location>
        <begin position="134"/>
        <end position="222"/>
    </location>
</feature>
<dbReference type="Proteomes" id="UP000653305">
    <property type="component" value="Unassembled WGS sequence"/>
</dbReference>
<organism evidence="8 9">
    <name type="scientific">Phtheirospermum japonicum</name>
    <dbReference type="NCBI Taxonomy" id="374723"/>
    <lineage>
        <taxon>Eukaryota</taxon>
        <taxon>Viridiplantae</taxon>
        <taxon>Streptophyta</taxon>
        <taxon>Embryophyta</taxon>
        <taxon>Tracheophyta</taxon>
        <taxon>Spermatophyta</taxon>
        <taxon>Magnoliopsida</taxon>
        <taxon>eudicotyledons</taxon>
        <taxon>Gunneridae</taxon>
        <taxon>Pentapetalae</taxon>
        <taxon>asterids</taxon>
        <taxon>lamiids</taxon>
        <taxon>Lamiales</taxon>
        <taxon>Orobanchaceae</taxon>
        <taxon>Orobanchaceae incertae sedis</taxon>
        <taxon>Phtheirospermum</taxon>
    </lineage>
</organism>
<dbReference type="InterPro" id="IPR050974">
    <property type="entry name" value="Plant_ZF_CCCH"/>
</dbReference>
<keyword evidence="2 5" id="KW-0863">Zinc-finger</keyword>
<dbReference type="PANTHER" id="PTHR12506">
    <property type="entry name" value="PROTEIN PHOSPHATASE RELATED"/>
    <property type="match status" value="1"/>
</dbReference>
<feature type="zinc finger region" description="C3H1-type" evidence="5">
    <location>
        <begin position="106"/>
        <end position="130"/>
    </location>
</feature>
<evidence type="ECO:0000256" key="3">
    <source>
        <dbReference type="ARBA" id="ARBA00022833"/>
    </source>
</evidence>
<keyword evidence="4" id="KW-0238">DNA-binding</keyword>
<dbReference type="GO" id="GO:0003677">
    <property type="term" value="F:DNA binding"/>
    <property type="evidence" value="ECO:0007669"/>
    <property type="project" value="UniProtKB-KW"/>
</dbReference>
<evidence type="ECO:0000256" key="4">
    <source>
        <dbReference type="ARBA" id="ARBA00023125"/>
    </source>
</evidence>
<dbReference type="EMBL" id="BMAC01000435">
    <property type="protein sequence ID" value="GFP96366.1"/>
    <property type="molecule type" value="Genomic_DNA"/>
</dbReference>
<feature type="domain" description="C3H1-type" evidence="7">
    <location>
        <begin position="106"/>
        <end position="130"/>
    </location>
</feature>
<protein>
    <submittedName>
        <fullName evidence="8">Zinc finger CCCH domain-containing protein 43</fullName>
    </submittedName>
</protein>
<evidence type="ECO:0000256" key="2">
    <source>
        <dbReference type="ARBA" id="ARBA00022771"/>
    </source>
</evidence>
<feature type="compositionally biased region" description="Polar residues" evidence="6">
    <location>
        <begin position="168"/>
        <end position="185"/>
    </location>
</feature>
<dbReference type="InterPro" id="IPR000571">
    <property type="entry name" value="Znf_CCCH"/>
</dbReference>
<evidence type="ECO:0000313" key="8">
    <source>
        <dbReference type="EMBL" id="GFP96366.1"/>
    </source>
</evidence>
<reference evidence="8" key="1">
    <citation type="submission" date="2020-07" db="EMBL/GenBank/DDBJ databases">
        <title>Ethylene signaling mediates host invasion by parasitic plants.</title>
        <authorList>
            <person name="Yoshida S."/>
        </authorList>
    </citation>
    <scope>NUCLEOTIDE SEQUENCE</scope>
    <source>
        <strain evidence="8">Okayama</strain>
    </source>
</reference>
<dbReference type="PANTHER" id="PTHR12506:SF20">
    <property type="entry name" value="ZINC FINGER CCCH DOMAIN-CONTAINING PROTEIN 67"/>
    <property type="match status" value="1"/>
</dbReference>
<dbReference type="PROSITE" id="PS50103">
    <property type="entry name" value="ZF_C3H1"/>
    <property type="match status" value="1"/>
</dbReference>
<dbReference type="GO" id="GO:0003729">
    <property type="term" value="F:mRNA binding"/>
    <property type="evidence" value="ECO:0007669"/>
    <property type="project" value="TreeGrafter"/>
</dbReference>
<comment type="caution">
    <text evidence="8">The sequence shown here is derived from an EMBL/GenBank/DDBJ whole genome shotgun (WGS) entry which is preliminary data.</text>
</comment>
<evidence type="ECO:0000256" key="5">
    <source>
        <dbReference type="PROSITE-ProRule" id="PRU00723"/>
    </source>
</evidence>
<dbReference type="OrthoDB" id="1306019at2759"/>
<dbReference type="Pfam" id="PF00642">
    <property type="entry name" value="zf-CCCH"/>
    <property type="match status" value="1"/>
</dbReference>
<feature type="compositionally biased region" description="Low complexity" evidence="6">
    <location>
        <begin position="147"/>
        <end position="163"/>
    </location>
</feature>
<accession>A0A830CB02</accession>
<gene>
    <name evidence="8" type="ORF">PHJA_001780700</name>
</gene>
<evidence type="ECO:0000259" key="7">
    <source>
        <dbReference type="PROSITE" id="PS50103"/>
    </source>
</evidence>
<name>A0A830CB02_9LAMI</name>
<evidence type="ECO:0000256" key="1">
    <source>
        <dbReference type="ARBA" id="ARBA00022723"/>
    </source>
</evidence>
<dbReference type="AlphaFoldDB" id="A0A830CB02"/>
<keyword evidence="9" id="KW-1185">Reference proteome</keyword>
<dbReference type="GO" id="GO:0008270">
    <property type="term" value="F:zinc ion binding"/>
    <property type="evidence" value="ECO:0007669"/>
    <property type="project" value="UniProtKB-KW"/>
</dbReference>
<evidence type="ECO:0000256" key="6">
    <source>
        <dbReference type="SAM" id="MobiDB-lite"/>
    </source>
</evidence>
<proteinExistence type="predicted"/>
<keyword evidence="1 5" id="KW-0479">Metal-binding</keyword>
<sequence>MRIGGGYMENEETMKPDYVYEEKGGKYLESVENDNRWDYIENEKSVKLDNVYDDEGGKNAESVEDENENGLGYMENVGVEATRVLKRDLISTKKTQKGQGRLNGEKEFSYCMRTGTCKYGISCRFHHPEPTTVGGADSPSGYGNDGSIPSQLFSSSSISSWSSPRAFNETSPFTPSRESNSSLTISPVFEPSKTNNSENSTTEPDSRTVLQISRPEQEGNVQRCEAEAVGQMGGGDKAVVEQGQGVAGHLRHGGR</sequence>
<feature type="compositionally biased region" description="Polar residues" evidence="6">
    <location>
        <begin position="192"/>
        <end position="211"/>
    </location>
</feature>